<feature type="region of interest" description="Disordered" evidence="7">
    <location>
        <begin position="38"/>
        <end position="108"/>
    </location>
</feature>
<evidence type="ECO:0008006" key="10">
    <source>
        <dbReference type="Google" id="ProtNLM"/>
    </source>
</evidence>
<evidence type="ECO:0000256" key="5">
    <source>
        <dbReference type="ARBA" id="ARBA00023125"/>
    </source>
</evidence>
<reference evidence="8 9" key="1">
    <citation type="journal article" date="2023" name="Nat. Commun.">
        <title>Origin of minicircular mitochondrial genomes in red algae.</title>
        <authorList>
            <person name="Lee Y."/>
            <person name="Cho C.H."/>
            <person name="Lee Y.M."/>
            <person name="Park S.I."/>
            <person name="Yang J.H."/>
            <person name="West J.A."/>
            <person name="Bhattacharya D."/>
            <person name="Yoon H.S."/>
        </authorList>
    </citation>
    <scope>NUCLEOTIDE SEQUENCE [LARGE SCALE GENOMIC DNA]</scope>
    <source>
        <strain evidence="8 9">CCMP1338</strain>
        <tissue evidence="8">Whole cell</tissue>
    </source>
</reference>
<dbReference type="SUPFAM" id="SSF50978">
    <property type="entry name" value="WD40 repeat-like"/>
    <property type="match status" value="1"/>
</dbReference>
<dbReference type="GO" id="GO:0003677">
    <property type="term" value="F:DNA binding"/>
    <property type="evidence" value="ECO:0007669"/>
    <property type="project" value="UniProtKB-KW"/>
</dbReference>
<evidence type="ECO:0000256" key="7">
    <source>
        <dbReference type="SAM" id="MobiDB-lite"/>
    </source>
</evidence>
<evidence type="ECO:0000256" key="3">
    <source>
        <dbReference type="ARBA" id="ARBA00022737"/>
    </source>
</evidence>
<protein>
    <recommendedName>
        <fullName evidence="10">Peroxin-7</fullName>
    </recommendedName>
</protein>
<evidence type="ECO:0000256" key="2">
    <source>
        <dbReference type="ARBA" id="ARBA00022574"/>
    </source>
</evidence>
<feature type="region of interest" description="Disordered" evidence="7">
    <location>
        <begin position="145"/>
        <end position="181"/>
    </location>
</feature>
<dbReference type="SMART" id="SM00320">
    <property type="entry name" value="WD40"/>
    <property type="match status" value="4"/>
</dbReference>
<keyword evidence="4" id="KW-0227">DNA damage</keyword>
<dbReference type="PROSITE" id="PS50294">
    <property type="entry name" value="WD_REPEATS_REGION"/>
    <property type="match status" value="1"/>
</dbReference>
<keyword evidence="2 6" id="KW-0853">WD repeat</keyword>
<feature type="region of interest" description="Disordered" evidence="7">
    <location>
        <begin position="479"/>
        <end position="510"/>
    </location>
</feature>
<dbReference type="GO" id="GO:0006974">
    <property type="term" value="P:DNA damage response"/>
    <property type="evidence" value="ECO:0007669"/>
    <property type="project" value="UniProtKB-KW"/>
</dbReference>
<evidence type="ECO:0000256" key="1">
    <source>
        <dbReference type="ARBA" id="ARBA00005434"/>
    </source>
</evidence>
<keyword evidence="3" id="KW-0677">Repeat</keyword>
<dbReference type="InterPro" id="IPR036322">
    <property type="entry name" value="WD40_repeat_dom_sf"/>
</dbReference>
<sequence>MAGGVRQRTIDYWFSGSKLDGSGEDASAVAWCHSRGEVSANTGLGKPSELPNENSASTSEAWPLTDEDARWRAEEVPGSGSQTARDHGTRSTASLTDGGDLVASDEAGKDDVEVDAAAYEIERQNRIQKNSLKLLSLGIKPLQSAKEMKEKKPKRLARKVAATQPSASTPKRRSARLQGTTGTTLSTSLEIALPPEEPRVFACVGGLCDADAWVEKLAEGSFSSGNESVSIDPLQINLRDTGLQKAYSMSTCGNIIAAGGKNGYVSVFRLDQTETSEEEDTSFISSKLHAGWISEVKLVELDDCVKVALLTASNDGSISLWNVASLDVERKTPECLFTCVDMHTRGIFSFDVSNRRILTGSKDCTIGLGRIEPTGMTSISSFDDHHYGVVKCVRWRNPDEFASAGNDGRIILSDMRMRALKAITIESAQDGAVNSIDWSPTDCNYLVSSGFDPSVHLWDVRYPKSYNLSFEGHTFKVSKGGSQASGKKAFAERASHPSGKELDHPPSTVSKGRKVHRLYWRSLEPLQLLLYQHRSLSGTSSTLIDPILDPPDLP</sequence>
<dbReference type="AlphaFoldDB" id="A0AAV8V3L7"/>
<dbReference type="Pfam" id="PF00400">
    <property type="entry name" value="WD40"/>
    <property type="match status" value="1"/>
</dbReference>
<gene>
    <name evidence="8" type="ORF">NDN08_005649</name>
</gene>
<dbReference type="PROSITE" id="PS00678">
    <property type="entry name" value="WD_REPEATS_1"/>
    <property type="match status" value="1"/>
</dbReference>
<dbReference type="PANTHER" id="PTHR14773">
    <property type="entry name" value="WD REPEAT-CONTAINING PROTEIN 76"/>
    <property type="match status" value="1"/>
</dbReference>
<feature type="compositionally biased region" description="Basic and acidic residues" evidence="7">
    <location>
        <begin position="489"/>
        <end position="504"/>
    </location>
</feature>
<proteinExistence type="inferred from homology"/>
<feature type="repeat" description="WD" evidence="6">
    <location>
        <begin position="426"/>
        <end position="461"/>
    </location>
</feature>
<feature type="compositionally biased region" description="Polar residues" evidence="7">
    <location>
        <begin position="51"/>
        <end position="60"/>
    </location>
</feature>
<evidence type="ECO:0000313" key="9">
    <source>
        <dbReference type="Proteomes" id="UP001157974"/>
    </source>
</evidence>
<evidence type="ECO:0000256" key="6">
    <source>
        <dbReference type="PROSITE-ProRule" id="PRU00221"/>
    </source>
</evidence>
<evidence type="ECO:0000313" key="8">
    <source>
        <dbReference type="EMBL" id="KAJ8908949.1"/>
    </source>
</evidence>
<keyword evidence="9" id="KW-1185">Reference proteome</keyword>
<dbReference type="Proteomes" id="UP001157974">
    <property type="component" value="Unassembled WGS sequence"/>
</dbReference>
<dbReference type="InterPro" id="IPR050853">
    <property type="entry name" value="WD_repeat_DNA-damage-binding"/>
</dbReference>
<dbReference type="PROSITE" id="PS50082">
    <property type="entry name" value="WD_REPEATS_2"/>
    <property type="match status" value="2"/>
</dbReference>
<dbReference type="InterPro" id="IPR001680">
    <property type="entry name" value="WD40_rpt"/>
</dbReference>
<dbReference type="GO" id="GO:2000001">
    <property type="term" value="P:regulation of DNA damage checkpoint"/>
    <property type="evidence" value="ECO:0007669"/>
    <property type="project" value="TreeGrafter"/>
</dbReference>
<dbReference type="InterPro" id="IPR019775">
    <property type="entry name" value="WD40_repeat_CS"/>
</dbReference>
<dbReference type="InterPro" id="IPR015943">
    <property type="entry name" value="WD40/YVTN_repeat-like_dom_sf"/>
</dbReference>
<evidence type="ECO:0000256" key="4">
    <source>
        <dbReference type="ARBA" id="ARBA00022763"/>
    </source>
</evidence>
<dbReference type="PANTHER" id="PTHR14773:SF2">
    <property type="entry name" value="(WILD MALAYSIAN BANANA) HYPOTHETICAL PROTEIN"/>
    <property type="match status" value="1"/>
</dbReference>
<feature type="repeat" description="WD" evidence="6">
    <location>
        <begin position="309"/>
        <end position="331"/>
    </location>
</feature>
<accession>A0AAV8V3L7</accession>
<dbReference type="Gene3D" id="2.130.10.10">
    <property type="entry name" value="YVTN repeat-like/Quinoprotein amine dehydrogenase"/>
    <property type="match status" value="2"/>
</dbReference>
<comment type="caution">
    <text evidence="8">The sequence shown here is derived from an EMBL/GenBank/DDBJ whole genome shotgun (WGS) entry which is preliminary data.</text>
</comment>
<comment type="similarity">
    <text evidence="1">Belongs to the WD repeat DDB2/WDR76 family.</text>
</comment>
<dbReference type="GO" id="GO:0005634">
    <property type="term" value="C:nucleus"/>
    <property type="evidence" value="ECO:0007669"/>
    <property type="project" value="TreeGrafter"/>
</dbReference>
<dbReference type="EMBL" id="JAMWBK010000001">
    <property type="protein sequence ID" value="KAJ8908949.1"/>
    <property type="molecule type" value="Genomic_DNA"/>
</dbReference>
<organism evidence="8 9">
    <name type="scientific">Rhodosorus marinus</name>
    <dbReference type="NCBI Taxonomy" id="101924"/>
    <lineage>
        <taxon>Eukaryota</taxon>
        <taxon>Rhodophyta</taxon>
        <taxon>Stylonematophyceae</taxon>
        <taxon>Stylonematales</taxon>
        <taxon>Stylonemataceae</taxon>
        <taxon>Rhodosorus</taxon>
    </lineage>
</organism>
<keyword evidence="5" id="KW-0238">DNA-binding</keyword>
<name>A0AAV8V3L7_9RHOD</name>